<proteinExistence type="predicted"/>
<evidence type="ECO:0000313" key="1">
    <source>
        <dbReference type="EMBL" id="JAD53957.1"/>
    </source>
</evidence>
<reference evidence="1" key="1">
    <citation type="submission" date="2014-09" db="EMBL/GenBank/DDBJ databases">
        <authorList>
            <person name="Magalhaes I.L.F."/>
            <person name="Oliveira U."/>
            <person name="Santos F.R."/>
            <person name="Vidigal T.H.D.A."/>
            <person name="Brescovit A.D."/>
            <person name="Santos A.J."/>
        </authorList>
    </citation>
    <scope>NUCLEOTIDE SEQUENCE</scope>
    <source>
        <tissue evidence="1">Shoot tissue taken approximately 20 cm above the soil surface</tissue>
    </source>
</reference>
<accession>A0A0A9B3Q3</accession>
<reference evidence="1" key="2">
    <citation type="journal article" date="2015" name="Data Brief">
        <title>Shoot transcriptome of the giant reed, Arundo donax.</title>
        <authorList>
            <person name="Barrero R.A."/>
            <person name="Guerrero F.D."/>
            <person name="Moolhuijzen P."/>
            <person name="Goolsby J.A."/>
            <person name="Tidwell J."/>
            <person name="Bellgard S.E."/>
            <person name="Bellgard M.I."/>
        </authorList>
    </citation>
    <scope>NUCLEOTIDE SEQUENCE</scope>
    <source>
        <tissue evidence="1">Shoot tissue taken approximately 20 cm above the soil surface</tissue>
    </source>
</reference>
<protein>
    <submittedName>
        <fullName evidence="1">Uncharacterized protein</fullName>
    </submittedName>
</protein>
<organism evidence="1">
    <name type="scientific">Arundo donax</name>
    <name type="common">Giant reed</name>
    <name type="synonym">Donax arundinaceus</name>
    <dbReference type="NCBI Taxonomy" id="35708"/>
    <lineage>
        <taxon>Eukaryota</taxon>
        <taxon>Viridiplantae</taxon>
        <taxon>Streptophyta</taxon>
        <taxon>Embryophyta</taxon>
        <taxon>Tracheophyta</taxon>
        <taxon>Spermatophyta</taxon>
        <taxon>Magnoliopsida</taxon>
        <taxon>Liliopsida</taxon>
        <taxon>Poales</taxon>
        <taxon>Poaceae</taxon>
        <taxon>PACMAD clade</taxon>
        <taxon>Arundinoideae</taxon>
        <taxon>Arundineae</taxon>
        <taxon>Arundo</taxon>
    </lineage>
</organism>
<dbReference type="EMBL" id="GBRH01243938">
    <property type="protein sequence ID" value="JAD53957.1"/>
    <property type="molecule type" value="Transcribed_RNA"/>
</dbReference>
<name>A0A0A9B3Q3_ARUDO</name>
<sequence length="9" mass="994">MSSCLEDPL</sequence>